<accession>A0A834XHK9</accession>
<comment type="caution">
    <text evidence="1">The sequence shown here is derived from an EMBL/GenBank/DDBJ whole genome shotgun (WGS) entry which is preliminary data.</text>
</comment>
<organism evidence="1 2">
    <name type="scientific">Senna tora</name>
    <dbReference type="NCBI Taxonomy" id="362788"/>
    <lineage>
        <taxon>Eukaryota</taxon>
        <taxon>Viridiplantae</taxon>
        <taxon>Streptophyta</taxon>
        <taxon>Embryophyta</taxon>
        <taxon>Tracheophyta</taxon>
        <taxon>Spermatophyta</taxon>
        <taxon>Magnoliopsida</taxon>
        <taxon>eudicotyledons</taxon>
        <taxon>Gunneridae</taxon>
        <taxon>Pentapetalae</taxon>
        <taxon>rosids</taxon>
        <taxon>fabids</taxon>
        <taxon>Fabales</taxon>
        <taxon>Fabaceae</taxon>
        <taxon>Caesalpinioideae</taxon>
        <taxon>Cassia clade</taxon>
        <taxon>Senna</taxon>
    </lineage>
</organism>
<keyword evidence="1" id="KW-0548">Nucleotidyltransferase</keyword>
<dbReference type="AlphaFoldDB" id="A0A834XHK9"/>
<dbReference type="EMBL" id="JAAIUW010000001">
    <property type="protein sequence ID" value="KAF7844372.1"/>
    <property type="molecule type" value="Genomic_DNA"/>
</dbReference>
<evidence type="ECO:0000313" key="2">
    <source>
        <dbReference type="Proteomes" id="UP000634136"/>
    </source>
</evidence>
<keyword evidence="1" id="KW-0808">Transferase</keyword>
<dbReference type="InterPro" id="IPR036691">
    <property type="entry name" value="Endo/exonu/phosph_ase_sf"/>
</dbReference>
<proteinExistence type="predicted"/>
<gene>
    <name evidence="1" type="ORF">G2W53_001277</name>
</gene>
<dbReference type="OrthoDB" id="1434605at2759"/>
<sequence>MNIIFWNVRGAGSSDFRRIFREVVLMNQPDLVFITETRLSGERANRIIPTLGFERYIKVDAMGFAGGIWLLWNPERILLEPTGQSFQEIHCLAKVNNHSFLLSCLYASPITTKRYKLWDSLAEFAGMHNLPWLLIDLGFSGPLFTWTNNHQNGTIIRTRIDRAHANQSWLNLFLDSKVYHLP</sequence>
<dbReference type="Proteomes" id="UP000634136">
    <property type="component" value="Unassembled WGS sequence"/>
</dbReference>
<keyword evidence="2" id="KW-1185">Reference proteome</keyword>
<dbReference type="GO" id="GO:0003964">
    <property type="term" value="F:RNA-directed DNA polymerase activity"/>
    <property type="evidence" value="ECO:0007669"/>
    <property type="project" value="UniProtKB-KW"/>
</dbReference>
<protein>
    <submittedName>
        <fullName evidence="1">Reverse transcriptase</fullName>
    </submittedName>
</protein>
<dbReference type="SUPFAM" id="SSF56219">
    <property type="entry name" value="DNase I-like"/>
    <property type="match status" value="1"/>
</dbReference>
<dbReference type="PANTHER" id="PTHR35218:SF9">
    <property type="entry name" value="ENDONUCLEASE_EXONUCLEASE_PHOSPHATASE DOMAIN-CONTAINING PROTEIN"/>
    <property type="match status" value="1"/>
</dbReference>
<dbReference type="Gene3D" id="3.60.10.10">
    <property type="entry name" value="Endonuclease/exonuclease/phosphatase"/>
    <property type="match status" value="1"/>
</dbReference>
<reference evidence="1" key="1">
    <citation type="submission" date="2020-09" db="EMBL/GenBank/DDBJ databases">
        <title>Genome-Enabled Discovery of Anthraquinone Biosynthesis in Senna tora.</title>
        <authorList>
            <person name="Kang S.-H."/>
            <person name="Pandey R.P."/>
            <person name="Lee C.-M."/>
            <person name="Sim J.-S."/>
            <person name="Jeong J.-T."/>
            <person name="Choi B.-S."/>
            <person name="Jung M."/>
            <person name="Ginzburg D."/>
            <person name="Zhao K."/>
            <person name="Won S.Y."/>
            <person name="Oh T.-J."/>
            <person name="Yu Y."/>
            <person name="Kim N.-H."/>
            <person name="Lee O.R."/>
            <person name="Lee T.-H."/>
            <person name="Bashyal P."/>
            <person name="Kim T.-S."/>
            <person name="Lee W.-H."/>
            <person name="Kawkins C."/>
            <person name="Kim C.-K."/>
            <person name="Kim J.S."/>
            <person name="Ahn B.O."/>
            <person name="Rhee S.Y."/>
            <person name="Sohng J.K."/>
        </authorList>
    </citation>
    <scope>NUCLEOTIDE SEQUENCE</scope>
    <source>
        <tissue evidence="1">Leaf</tissue>
    </source>
</reference>
<dbReference type="PANTHER" id="PTHR35218">
    <property type="entry name" value="RNASE H DOMAIN-CONTAINING PROTEIN"/>
    <property type="match status" value="1"/>
</dbReference>
<name>A0A834XHK9_9FABA</name>
<evidence type="ECO:0000313" key="1">
    <source>
        <dbReference type="EMBL" id="KAF7844372.1"/>
    </source>
</evidence>
<keyword evidence="1" id="KW-0695">RNA-directed DNA polymerase</keyword>